<dbReference type="InterPro" id="IPR023210">
    <property type="entry name" value="NADP_OxRdtase_dom"/>
</dbReference>
<organism evidence="2 3">
    <name type="scientific">Echinicola arenosa</name>
    <dbReference type="NCBI Taxonomy" id="2774144"/>
    <lineage>
        <taxon>Bacteria</taxon>
        <taxon>Pseudomonadati</taxon>
        <taxon>Bacteroidota</taxon>
        <taxon>Cytophagia</taxon>
        <taxon>Cytophagales</taxon>
        <taxon>Cyclobacteriaceae</taxon>
        <taxon>Echinicola</taxon>
    </lineage>
</organism>
<dbReference type="SUPFAM" id="SSF51430">
    <property type="entry name" value="NAD(P)-linked oxidoreductase"/>
    <property type="match status" value="1"/>
</dbReference>
<dbReference type="InterPro" id="IPR036812">
    <property type="entry name" value="NAD(P)_OxRdtase_dom_sf"/>
</dbReference>
<evidence type="ECO:0000313" key="2">
    <source>
        <dbReference type="EMBL" id="MBD8489246.1"/>
    </source>
</evidence>
<dbReference type="Proteomes" id="UP000647133">
    <property type="component" value="Unassembled WGS sequence"/>
</dbReference>
<comment type="caution">
    <text evidence="2">The sequence shown here is derived from an EMBL/GenBank/DDBJ whole genome shotgun (WGS) entry which is preliminary data.</text>
</comment>
<dbReference type="PROSITE" id="PS00798">
    <property type="entry name" value="ALDOKETO_REDUCTASE_1"/>
    <property type="match status" value="1"/>
</dbReference>
<dbReference type="PANTHER" id="PTHR11732">
    <property type="entry name" value="ALDO/KETO REDUCTASE"/>
    <property type="match status" value="1"/>
</dbReference>
<dbReference type="Gene3D" id="3.20.20.100">
    <property type="entry name" value="NADP-dependent oxidoreductase domain"/>
    <property type="match status" value="1"/>
</dbReference>
<dbReference type="EMBL" id="JACYTQ010000003">
    <property type="protein sequence ID" value="MBD8489246.1"/>
    <property type="molecule type" value="Genomic_DNA"/>
</dbReference>
<accession>A0ABR9ALN1</accession>
<dbReference type="InterPro" id="IPR018170">
    <property type="entry name" value="Aldo/ket_reductase_CS"/>
</dbReference>
<dbReference type="PROSITE" id="PS00062">
    <property type="entry name" value="ALDOKETO_REDUCTASE_2"/>
    <property type="match status" value="1"/>
</dbReference>
<dbReference type="PRINTS" id="PR00069">
    <property type="entry name" value="ALDKETRDTASE"/>
</dbReference>
<gene>
    <name evidence="2" type="ORF">IFO69_10865</name>
</gene>
<dbReference type="PIRSF" id="PIRSF000097">
    <property type="entry name" value="AKR"/>
    <property type="match status" value="1"/>
</dbReference>
<proteinExistence type="predicted"/>
<dbReference type="InterPro" id="IPR020471">
    <property type="entry name" value="AKR"/>
</dbReference>
<sequence length="319" mass="36424">MKTLSFSNGDKMPIIGLGTWQSKPGEVYEAVLEAINIGYRHFDCAYIYKNEKEIGDAFEKAFEEGLVNREELWITSKLWNDSHRPEHVLPALEKTLHDLKLDYLDLYLIHWPLALQHGVEFPAGKADFDSLENIPLEKTWSAMEKLLETGKVKHIGVSNFKIKKLQEVLSTAKVKPEMNQVEMHPFLQQQGLVDFCKNEGIHLTAYAPLGAAYRTKGKNGLDLPILLEDDDVKFIAKTHEATPAQVVLAWGMSREIAVIPKSVNASRIKENFDSIKLNLGQDEINSLNQKEGPYRFTDGKLWTLHDSPYEFSDFWEEYS</sequence>
<reference evidence="2 3" key="1">
    <citation type="submission" date="2020-09" db="EMBL/GenBank/DDBJ databases">
        <title>Echinicola sp. CAU 1574 isolated from sand of Sido Beach.</title>
        <authorList>
            <person name="Kim W."/>
        </authorList>
    </citation>
    <scope>NUCLEOTIDE SEQUENCE [LARGE SCALE GENOMIC DNA]</scope>
    <source>
        <strain evidence="2 3">CAU 1574</strain>
    </source>
</reference>
<name>A0ABR9ALN1_9BACT</name>
<evidence type="ECO:0000259" key="1">
    <source>
        <dbReference type="Pfam" id="PF00248"/>
    </source>
</evidence>
<protein>
    <submittedName>
        <fullName evidence="2">Aldo/keto reductase</fullName>
    </submittedName>
</protein>
<keyword evidence="3" id="KW-1185">Reference proteome</keyword>
<feature type="domain" description="NADP-dependent oxidoreductase" evidence="1">
    <location>
        <begin position="15"/>
        <end position="290"/>
    </location>
</feature>
<evidence type="ECO:0000313" key="3">
    <source>
        <dbReference type="Proteomes" id="UP000647133"/>
    </source>
</evidence>
<dbReference type="Pfam" id="PF00248">
    <property type="entry name" value="Aldo_ket_red"/>
    <property type="match status" value="1"/>
</dbReference>
<dbReference type="RefSeq" id="WP_192010130.1">
    <property type="nucleotide sequence ID" value="NZ_JACYTQ010000003.1"/>
</dbReference>